<protein>
    <submittedName>
        <fullName evidence="3">IS1595 family transposase</fullName>
    </submittedName>
</protein>
<gene>
    <name evidence="3" type="ORF">QEG23_001940</name>
</gene>
<feature type="region of interest" description="Disordered" evidence="1">
    <location>
        <begin position="156"/>
        <end position="178"/>
    </location>
</feature>
<feature type="domain" description="ISXO2-like transposase" evidence="2">
    <location>
        <begin position="134"/>
        <end position="315"/>
    </location>
</feature>
<evidence type="ECO:0000313" key="3">
    <source>
        <dbReference type="EMBL" id="EKT4092431.1"/>
    </source>
</evidence>
<dbReference type="EMBL" id="ABLOJW010000009">
    <property type="protein sequence ID" value="EKT4092431.1"/>
    <property type="molecule type" value="Genomic_DNA"/>
</dbReference>
<dbReference type="InterPro" id="IPR024445">
    <property type="entry name" value="Tnp_ISXO2-like"/>
</dbReference>
<sequence length="356" mass="40106">MASLTETEIKDFFTTARWNSTEKQGCPHCGAFEAHYERRVRRRTSRRPASSSNRSPQWMCKACFEVFSVTSGTLFHQTQLPLRKLLLAIVLTLGAANGMSNVTLSSHLGVTPKTAFLLQHRLREAMADDGPVGKFSGIVQMDGGYFAGKPYKPNRKMRVSKEQLQRRWGKKPMGESETPWRAMGMTRKNYLKRTNKRTVLVVAHSDGPVGTGAKQVAVAISQGEHESAIRHLAETFVEPGALIMTDEAGAYTCLAAHWEHASVSHATEFSNADGVNDNHCEAFFSRMRRAEYGIFHGYRPLYLHLYAWEAAWRHNHRRVTKRAQVERLLAKCLSMGPSVRFRGYHAGKGVRKETLI</sequence>
<accession>A0AAI9C1J3</accession>
<dbReference type="SMART" id="SM01126">
    <property type="entry name" value="DDE_Tnp_IS1595"/>
    <property type="match status" value="1"/>
</dbReference>
<dbReference type="NCBIfam" id="NF033547">
    <property type="entry name" value="transpos_IS1595"/>
    <property type="match status" value="1"/>
</dbReference>
<dbReference type="Pfam" id="PF12762">
    <property type="entry name" value="DDE_Tnp_IS1595"/>
    <property type="match status" value="1"/>
</dbReference>
<name>A0AAI9C1J3_STEMA</name>
<reference evidence="3" key="1">
    <citation type="submission" date="2022-07" db="EMBL/GenBank/DDBJ databases">
        <authorList>
            <consortium name="DAFM: The Division of Animal and Food Microbiology"/>
        </authorList>
    </citation>
    <scope>NUCLEOTIDE SEQUENCE</scope>
    <source>
        <strain evidence="3">19MO01SH01-2</strain>
    </source>
</reference>
<comment type="caution">
    <text evidence="3">The sequence shown here is derived from an EMBL/GenBank/DDBJ whole genome shotgun (WGS) entry which is preliminary data.</text>
</comment>
<dbReference type="Proteomes" id="UP001218208">
    <property type="component" value="Unassembled WGS sequence"/>
</dbReference>
<proteinExistence type="predicted"/>
<evidence type="ECO:0000256" key="1">
    <source>
        <dbReference type="SAM" id="MobiDB-lite"/>
    </source>
</evidence>
<organism evidence="3 4">
    <name type="scientific">Stenotrophomonas maltophilia</name>
    <name type="common">Pseudomonas maltophilia</name>
    <name type="synonym">Xanthomonas maltophilia</name>
    <dbReference type="NCBI Taxonomy" id="40324"/>
    <lineage>
        <taxon>Bacteria</taxon>
        <taxon>Pseudomonadati</taxon>
        <taxon>Pseudomonadota</taxon>
        <taxon>Gammaproteobacteria</taxon>
        <taxon>Lysobacterales</taxon>
        <taxon>Lysobacteraceae</taxon>
        <taxon>Stenotrophomonas</taxon>
        <taxon>Stenotrophomonas maltophilia group</taxon>
    </lineage>
</organism>
<dbReference type="AlphaFoldDB" id="A0AAI9C1J3"/>
<evidence type="ECO:0000313" key="4">
    <source>
        <dbReference type="Proteomes" id="UP001218208"/>
    </source>
</evidence>
<evidence type="ECO:0000259" key="2">
    <source>
        <dbReference type="SMART" id="SM01126"/>
    </source>
</evidence>